<accession>A0A8J3IT45</accession>
<dbReference type="AlphaFoldDB" id="A0A8J3IT45"/>
<keyword evidence="3" id="KW-1185">Reference proteome</keyword>
<keyword evidence="1" id="KW-1133">Transmembrane helix</keyword>
<name>A0A8J3IT45_9CHLR</name>
<gene>
    <name evidence="2" type="ORF">KSF_057790</name>
</gene>
<proteinExistence type="predicted"/>
<evidence type="ECO:0000256" key="1">
    <source>
        <dbReference type="SAM" id="Phobius"/>
    </source>
</evidence>
<dbReference type="EMBL" id="BNJK01000001">
    <property type="protein sequence ID" value="GHO95731.1"/>
    <property type="molecule type" value="Genomic_DNA"/>
</dbReference>
<comment type="caution">
    <text evidence="2">The sequence shown here is derived from an EMBL/GenBank/DDBJ whole genome shotgun (WGS) entry which is preliminary data.</text>
</comment>
<reference evidence="2" key="1">
    <citation type="submission" date="2020-10" db="EMBL/GenBank/DDBJ databases">
        <title>Taxonomic study of unclassified bacteria belonging to the class Ktedonobacteria.</title>
        <authorList>
            <person name="Yabe S."/>
            <person name="Wang C.M."/>
            <person name="Zheng Y."/>
            <person name="Sakai Y."/>
            <person name="Cavaletti L."/>
            <person name="Monciardini P."/>
            <person name="Donadio S."/>
        </authorList>
    </citation>
    <scope>NUCLEOTIDE SEQUENCE</scope>
    <source>
        <strain evidence="2">ID150040</strain>
    </source>
</reference>
<dbReference type="RefSeq" id="WP_220206397.1">
    <property type="nucleotide sequence ID" value="NZ_BNJK01000001.1"/>
</dbReference>
<dbReference type="Proteomes" id="UP000597444">
    <property type="component" value="Unassembled WGS sequence"/>
</dbReference>
<evidence type="ECO:0000313" key="2">
    <source>
        <dbReference type="EMBL" id="GHO95731.1"/>
    </source>
</evidence>
<organism evidence="2 3">
    <name type="scientific">Reticulibacter mediterranei</name>
    <dbReference type="NCBI Taxonomy" id="2778369"/>
    <lineage>
        <taxon>Bacteria</taxon>
        <taxon>Bacillati</taxon>
        <taxon>Chloroflexota</taxon>
        <taxon>Ktedonobacteria</taxon>
        <taxon>Ktedonobacterales</taxon>
        <taxon>Reticulibacteraceae</taxon>
        <taxon>Reticulibacter</taxon>
    </lineage>
</organism>
<protein>
    <submittedName>
        <fullName evidence="2">Uncharacterized protein</fullName>
    </submittedName>
</protein>
<feature type="transmembrane region" description="Helical" evidence="1">
    <location>
        <begin position="123"/>
        <end position="149"/>
    </location>
</feature>
<keyword evidence="1" id="KW-0812">Transmembrane</keyword>
<keyword evidence="1" id="KW-0472">Membrane</keyword>
<evidence type="ECO:0000313" key="3">
    <source>
        <dbReference type="Proteomes" id="UP000597444"/>
    </source>
</evidence>
<sequence length="152" mass="17645">MRRYNDEQLYVLKPFLNDAIPPRASARPHNGMRKRMDTPLPVYDIADIDTVPPVATADISFQDTIEQKTCRPYPDEDVSSIYTQYIAGTKKSLKSYWDAREPILLNPIENIRWWLLYPGRLEFLLWVGGTLLLLTITILLTLVTIMSLYTFH</sequence>